<name>A0A949X1U3_9CLOT</name>
<accession>A0A949X1U3</accession>
<dbReference type="PROSITE" id="PS50885">
    <property type="entry name" value="HAMP"/>
    <property type="match status" value="1"/>
</dbReference>
<dbReference type="EMBL" id="JAEEGC010000026">
    <property type="protein sequence ID" value="MBV7272494.1"/>
    <property type="molecule type" value="Genomic_DNA"/>
</dbReference>
<evidence type="ECO:0000313" key="7">
    <source>
        <dbReference type="EMBL" id="MBV7272494.1"/>
    </source>
</evidence>
<feature type="domain" description="HAMP" evidence="6">
    <location>
        <begin position="222"/>
        <end position="274"/>
    </location>
</feature>
<feature type="transmembrane region" description="Helical" evidence="4">
    <location>
        <begin position="199"/>
        <end position="221"/>
    </location>
</feature>
<keyword evidence="4" id="KW-0472">Membrane</keyword>
<dbReference type="CDD" id="cd06225">
    <property type="entry name" value="HAMP"/>
    <property type="match status" value="1"/>
</dbReference>
<dbReference type="GO" id="GO:0007165">
    <property type="term" value="P:signal transduction"/>
    <property type="evidence" value="ECO:0007669"/>
    <property type="project" value="UniProtKB-KW"/>
</dbReference>
<keyword evidence="4" id="KW-1133">Transmembrane helix</keyword>
<feature type="domain" description="Methyl-accepting transducer" evidence="5">
    <location>
        <begin position="293"/>
        <end position="564"/>
    </location>
</feature>
<keyword evidence="8" id="KW-1185">Reference proteome</keyword>
<dbReference type="PROSITE" id="PS51257">
    <property type="entry name" value="PROKAR_LIPOPROTEIN"/>
    <property type="match status" value="1"/>
</dbReference>
<evidence type="ECO:0000256" key="3">
    <source>
        <dbReference type="PROSITE-ProRule" id="PRU00284"/>
    </source>
</evidence>
<reference evidence="7" key="1">
    <citation type="submission" date="2020-12" db="EMBL/GenBank/DDBJ databases">
        <title>Clostridium thailandense sp. nov., a novel acetogenic bacterium isolated from peat land soil in Thailand.</title>
        <authorList>
            <person name="Chaikitkaew S."/>
            <person name="Birkeland N.K."/>
        </authorList>
    </citation>
    <scope>NUCLEOTIDE SEQUENCE</scope>
    <source>
        <strain evidence="7">PL3</strain>
    </source>
</reference>
<feature type="transmembrane region" description="Helical" evidence="4">
    <location>
        <begin position="12"/>
        <end position="33"/>
    </location>
</feature>
<evidence type="ECO:0000256" key="2">
    <source>
        <dbReference type="ARBA" id="ARBA00029447"/>
    </source>
</evidence>
<dbReference type="InterPro" id="IPR003660">
    <property type="entry name" value="HAMP_dom"/>
</dbReference>
<evidence type="ECO:0000313" key="8">
    <source>
        <dbReference type="Proteomes" id="UP000694308"/>
    </source>
</evidence>
<evidence type="ECO:0000256" key="1">
    <source>
        <dbReference type="ARBA" id="ARBA00023224"/>
    </source>
</evidence>
<dbReference type="Pfam" id="PF00672">
    <property type="entry name" value="HAMP"/>
    <property type="match status" value="1"/>
</dbReference>
<dbReference type="PROSITE" id="PS50111">
    <property type="entry name" value="CHEMOTAXIS_TRANSDUC_2"/>
    <property type="match status" value="1"/>
</dbReference>
<dbReference type="RefSeq" id="WP_218319529.1">
    <property type="nucleotide sequence ID" value="NZ_JAEEGC010000026.1"/>
</dbReference>
<protein>
    <submittedName>
        <fullName evidence="7">Methyl-accepting chemotaxis protein</fullName>
    </submittedName>
</protein>
<dbReference type="PANTHER" id="PTHR32089">
    <property type="entry name" value="METHYL-ACCEPTING CHEMOTAXIS PROTEIN MCPB"/>
    <property type="match status" value="1"/>
</dbReference>
<dbReference type="Proteomes" id="UP000694308">
    <property type="component" value="Unassembled WGS sequence"/>
</dbReference>
<evidence type="ECO:0000259" key="6">
    <source>
        <dbReference type="PROSITE" id="PS50885"/>
    </source>
</evidence>
<keyword evidence="1 3" id="KW-0807">Transducer</keyword>
<dbReference type="PANTHER" id="PTHR32089:SF112">
    <property type="entry name" value="LYSOZYME-LIKE PROTEIN-RELATED"/>
    <property type="match status" value="1"/>
</dbReference>
<organism evidence="7 8">
    <name type="scientific">Clostridium thailandense</name>
    <dbReference type="NCBI Taxonomy" id="2794346"/>
    <lineage>
        <taxon>Bacteria</taxon>
        <taxon>Bacillati</taxon>
        <taxon>Bacillota</taxon>
        <taxon>Clostridia</taxon>
        <taxon>Eubacteriales</taxon>
        <taxon>Clostridiaceae</taxon>
        <taxon>Clostridium</taxon>
    </lineage>
</organism>
<sequence>MNNSKGIGIRLYMLIGFVVVFILGISCFSWVTFRNSSEQNKSRLQKTSEYINIVDEARKSQVDFKIQVQDWKDTLLRGNDTNSFSKYYSQFTQDNNNVNSDLLKLKDDMAKYDIDTHSVDAVLNTHKNLYDKYGKAIQSYDQKNINSYHAVDAMVTGIDRQPTEDMNALVKQIEDMANSEVQNMMKQSDIEAKNFNRNLICVSALGIILVIFFTILIISTYKDITKFIEQFKTLMEEAENGDLTIKGEIHKKDELDELTERFNRFIDKIRTLIYEAKDTSVTVASSSKEITRASDEVSKSIEEVSVTISNLAESAFKQAELAQQSNKGVIGVVAGLNLITANTMHINELANKAMETVVSGTSSLKHQSSRMINTKKASKNVTDVISDLSIKSNEIGNVVEFINDITDQINLLSLNASIEAAKAGEAGRGFTVVANEVKNLAELSKQSTQKISRLILDVQNNIKKAVTEVTNTRISIDEQETSLKLTDDSFNLIQTSISEMANKITEVADETEGINENAISVEKSLKDIVNLIEQNASSTEEVASSTEEQTASVEEVASSINQLAEMSNSLQRSLDKFKV</sequence>
<dbReference type="InterPro" id="IPR004089">
    <property type="entry name" value="MCPsignal_dom"/>
</dbReference>
<gene>
    <name evidence="7" type="ORF">I6U48_06135</name>
</gene>
<comment type="similarity">
    <text evidence="2">Belongs to the methyl-accepting chemotaxis (MCP) protein family.</text>
</comment>
<dbReference type="GO" id="GO:0016020">
    <property type="term" value="C:membrane"/>
    <property type="evidence" value="ECO:0007669"/>
    <property type="project" value="InterPro"/>
</dbReference>
<comment type="caution">
    <text evidence="7">The sequence shown here is derived from an EMBL/GenBank/DDBJ whole genome shotgun (WGS) entry which is preliminary data.</text>
</comment>
<evidence type="ECO:0000256" key="4">
    <source>
        <dbReference type="SAM" id="Phobius"/>
    </source>
</evidence>
<evidence type="ECO:0000259" key="5">
    <source>
        <dbReference type="PROSITE" id="PS50111"/>
    </source>
</evidence>
<proteinExistence type="inferred from homology"/>
<keyword evidence="4" id="KW-0812">Transmembrane</keyword>
<dbReference type="SMART" id="SM00283">
    <property type="entry name" value="MA"/>
    <property type="match status" value="1"/>
</dbReference>
<dbReference type="Pfam" id="PF00015">
    <property type="entry name" value="MCPsignal"/>
    <property type="match status" value="1"/>
</dbReference>
<dbReference type="SMART" id="SM00304">
    <property type="entry name" value="HAMP"/>
    <property type="match status" value="1"/>
</dbReference>
<dbReference type="AlphaFoldDB" id="A0A949X1U3"/>